<dbReference type="InterPro" id="IPR004812">
    <property type="entry name" value="Efflux_drug-R_Bcr/CmlA"/>
</dbReference>
<feature type="transmembrane region" description="Helical" evidence="10">
    <location>
        <begin position="21"/>
        <end position="39"/>
    </location>
</feature>
<feature type="transmembrane region" description="Helical" evidence="10">
    <location>
        <begin position="374"/>
        <end position="396"/>
    </location>
</feature>
<feature type="transmembrane region" description="Helical" evidence="10">
    <location>
        <begin position="83"/>
        <end position="102"/>
    </location>
</feature>
<dbReference type="AlphaFoldDB" id="A0A5A9ZTT2"/>
<evidence type="ECO:0000256" key="2">
    <source>
        <dbReference type="ARBA" id="ARBA00004651"/>
    </source>
</evidence>
<dbReference type="GO" id="GO:1990961">
    <property type="term" value="P:xenobiotic detoxification by transmembrane export across the plasma membrane"/>
    <property type="evidence" value="ECO:0007669"/>
    <property type="project" value="InterPro"/>
</dbReference>
<comment type="function">
    <text evidence="1">Resistance to tetracycline by an active tetracycline efflux. This is an energy-dependent process that decreases the accumulation of the antibiotic in whole cells. This protein functions as a metal-tetracycline/H(+) antiporter.</text>
</comment>
<feature type="transmembrane region" description="Helical" evidence="10">
    <location>
        <begin position="140"/>
        <end position="158"/>
    </location>
</feature>
<evidence type="ECO:0000256" key="5">
    <source>
        <dbReference type="ARBA" id="ARBA00022448"/>
    </source>
</evidence>
<comment type="subcellular location">
    <subcellularLocation>
        <location evidence="10">Cell inner membrane</location>
        <topology evidence="10">Multi-pass membrane protein</topology>
    </subcellularLocation>
    <subcellularLocation>
        <location evidence="2">Cell membrane</location>
        <topology evidence="2">Multi-pass membrane protein</topology>
    </subcellularLocation>
</comment>
<dbReference type="InterPro" id="IPR011701">
    <property type="entry name" value="MFS"/>
</dbReference>
<keyword evidence="5 10" id="KW-0813">Transport</keyword>
<evidence type="ECO:0000256" key="1">
    <source>
        <dbReference type="ARBA" id="ARBA00003279"/>
    </source>
</evidence>
<evidence type="ECO:0000256" key="4">
    <source>
        <dbReference type="ARBA" id="ARBA00007520"/>
    </source>
</evidence>
<dbReference type="SUPFAM" id="SSF103473">
    <property type="entry name" value="MFS general substrate transporter"/>
    <property type="match status" value="1"/>
</dbReference>
<feature type="transmembrane region" description="Helical" evidence="10">
    <location>
        <begin position="51"/>
        <end position="71"/>
    </location>
</feature>
<dbReference type="PROSITE" id="PS00216">
    <property type="entry name" value="SUGAR_TRANSPORT_1"/>
    <property type="match status" value="1"/>
</dbReference>
<dbReference type="PANTHER" id="PTHR43124">
    <property type="entry name" value="PURINE EFFLUX PUMP PBUE"/>
    <property type="match status" value="1"/>
</dbReference>
<accession>A0A5A9ZTT2</accession>
<dbReference type="Pfam" id="PF07690">
    <property type="entry name" value="MFS_1"/>
    <property type="match status" value="1"/>
</dbReference>
<keyword evidence="6" id="KW-1003">Cell membrane</keyword>
<evidence type="ECO:0000256" key="6">
    <source>
        <dbReference type="ARBA" id="ARBA00022475"/>
    </source>
</evidence>
<feature type="domain" description="Major facilitator superfamily (MFS) profile" evidence="11">
    <location>
        <begin position="1"/>
        <end position="399"/>
    </location>
</feature>
<feature type="transmembrane region" description="Helical" evidence="10">
    <location>
        <begin position="309"/>
        <end position="327"/>
    </location>
</feature>
<evidence type="ECO:0000259" key="11">
    <source>
        <dbReference type="PROSITE" id="PS50850"/>
    </source>
</evidence>
<dbReference type="CDD" id="cd17320">
    <property type="entry name" value="MFS_MdfA_MDR_like"/>
    <property type="match status" value="1"/>
</dbReference>
<keyword evidence="7 10" id="KW-0812">Transmembrane</keyword>
<feature type="transmembrane region" description="Helical" evidence="10">
    <location>
        <begin position="217"/>
        <end position="241"/>
    </location>
</feature>
<dbReference type="NCBIfam" id="TIGR00710">
    <property type="entry name" value="efflux_Bcr_CflA"/>
    <property type="match status" value="1"/>
</dbReference>
<feature type="transmembrane region" description="Helical" evidence="10">
    <location>
        <begin position="283"/>
        <end position="303"/>
    </location>
</feature>
<evidence type="ECO:0000256" key="8">
    <source>
        <dbReference type="ARBA" id="ARBA00022989"/>
    </source>
</evidence>
<dbReference type="Proteomes" id="UP000325291">
    <property type="component" value="Unassembled WGS sequence"/>
</dbReference>
<dbReference type="PANTHER" id="PTHR43124:SF3">
    <property type="entry name" value="CHLORAMPHENICOL EFFLUX PUMP RV0191"/>
    <property type="match status" value="1"/>
</dbReference>
<evidence type="ECO:0000313" key="13">
    <source>
        <dbReference type="Proteomes" id="UP000325291"/>
    </source>
</evidence>
<evidence type="ECO:0000256" key="7">
    <source>
        <dbReference type="ARBA" id="ARBA00022692"/>
    </source>
</evidence>
<dbReference type="InterPro" id="IPR036259">
    <property type="entry name" value="MFS_trans_sf"/>
</dbReference>
<dbReference type="PROSITE" id="PS50850">
    <property type="entry name" value="MFS"/>
    <property type="match status" value="1"/>
</dbReference>
<organism evidence="12 13">
    <name type="scientific">Aquicoccus porphyridii</name>
    <dbReference type="NCBI Taxonomy" id="1852029"/>
    <lineage>
        <taxon>Bacteria</taxon>
        <taxon>Pseudomonadati</taxon>
        <taxon>Pseudomonadota</taxon>
        <taxon>Alphaproteobacteria</taxon>
        <taxon>Rhodobacterales</taxon>
        <taxon>Paracoccaceae</taxon>
        <taxon>Aquicoccus</taxon>
    </lineage>
</organism>
<gene>
    <name evidence="12" type="ORF">FLO80_00915</name>
</gene>
<comment type="caution">
    <text evidence="12">The sequence shown here is derived from an EMBL/GenBank/DDBJ whole genome shotgun (WGS) entry which is preliminary data.</text>
</comment>
<evidence type="ECO:0000256" key="10">
    <source>
        <dbReference type="RuleBase" id="RU365088"/>
    </source>
</evidence>
<feature type="transmembrane region" description="Helical" evidence="10">
    <location>
        <begin position="170"/>
        <end position="188"/>
    </location>
</feature>
<dbReference type="InterPro" id="IPR001958">
    <property type="entry name" value="Tet-R_TetA/multi-R_MdtG-like"/>
</dbReference>
<dbReference type="GO" id="GO:0005886">
    <property type="term" value="C:plasma membrane"/>
    <property type="evidence" value="ECO:0007669"/>
    <property type="project" value="UniProtKB-SubCell"/>
</dbReference>
<protein>
    <recommendedName>
        <fullName evidence="10">Bcr/CflA family efflux transporter</fullName>
    </recommendedName>
</protein>
<feature type="transmembrane region" description="Helical" evidence="10">
    <location>
        <begin position="253"/>
        <end position="271"/>
    </location>
</feature>
<keyword evidence="8 10" id="KW-1133">Transmembrane helix</keyword>
<keyword evidence="9 10" id="KW-0472">Membrane</keyword>
<reference evidence="12 13" key="1">
    <citation type="submission" date="2019-07" db="EMBL/GenBank/DDBJ databases">
        <title>Aquicoccus porphyridii gen. nov., sp. nov., isolated from a small marine red alga, Porphyridium marinum.</title>
        <authorList>
            <person name="Liu L."/>
        </authorList>
    </citation>
    <scope>NUCLEOTIDE SEQUENCE [LARGE SCALE GENOMIC DNA]</scope>
    <source>
        <strain evidence="12 13">L1 8-17</strain>
    </source>
</reference>
<name>A0A5A9ZTT2_9RHOB</name>
<evidence type="ECO:0000313" key="12">
    <source>
        <dbReference type="EMBL" id="KAA0920768.1"/>
    </source>
</evidence>
<dbReference type="InterPro" id="IPR050189">
    <property type="entry name" value="MFS_Efflux_Transporters"/>
</dbReference>
<keyword evidence="13" id="KW-1185">Reference proteome</keyword>
<comment type="similarity">
    <text evidence="4">Belongs to the major facilitator superfamily. TCR/Tet family.</text>
</comment>
<dbReference type="RefSeq" id="WP_111362202.1">
    <property type="nucleotide sequence ID" value="NZ_JASHJG010000026.1"/>
</dbReference>
<sequence>MQAYPPARFLDKHSPPHLGTLIGLTGIAALAMNLFLPSLPGMAAHFGVTPGVMGLSVGLFLLVNAVLQLVVGPISDRFGRRRVIIGSLVAYCVASLGCIFAPNALVFLSFRMLQASIAVAMVLSRAVVRDITPGDKAGARIAYVTMGMAVVPMFGPAVGGLAEQYFGWQANFWILFVAGLVGLAVAWADLGETAQKSEITLIQQYREMPELLRSPRFWGYSMAATCSAGTFFSFLGGAPFVATDVFLLKPQELGIYFAAPALGYFFGNFAAGRYSARIGGDRMVLIGMVILLIAAGTSLMMSLLGLQTLVTFFALMVPVGFGNGMSIPNAVSGTLSVRPKLAGTASGLGGAMMLAGGAGLSALAGWALEGGQTATPLVLIQTLSSAGGVLAILYVIRRAARLGAAGLDGP</sequence>
<dbReference type="EMBL" id="VINQ01000001">
    <property type="protein sequence ID" value="KAA0920768.1"/>
    <property type="molecule type" value="Genomic_DNA"/>
</dbReference>
<feature type="transmembrane region" description="Helical" evidence="10">
    <location>
        <begin position="348"/>
        <end position="368"/>
    </location>
</feature>
<evidence type="ECO:0000256" key="9">
    <source>
        <dbReference type="ARBA" id="ARBA00023136"/>
    </source>
</evidence>
<dbReference type="PRINTS" id="PR01035">
    <property type="entry name" value="TCRTETA"/>
</dbReference>
<keyword evidence="10" id="KW-0997">Cell inner membrane</keyword>
<evidence type="ECO:0000256" key="3">
    <source>
        <dbReference type="ARBA" id="ARBA00006236"/>
    </source>
</evidence>
<comment type="similarity">
    <text evidence="3 10">Belongs to the major facilitator superfamily. Bcr/CmlA family.</text>
</comment>
<dbReference type="InterPro" id="IPR005829">
    <property type="entry name" value="Sugar_transporter_CS"/>
</dbReference>
<dbReference type="InterPro" id="IPR020846">
    <property type="entry name" value="MFS_dom"/>
</dbReference>
<dbReference type="GO" id="GO:0042910">
    <property type="term" value="F:xenobiotic transmembrane transporter activity"/>
    <property type="evidence" value="ECO:0007669"/>
    <property type="project" value="InterPro"/>
</dbReference>
<proteinExistence type="inferred from homology"/>
<feature type="transmembrane region" description="Helical" evidence="10">
    <location>
        <begin position="108"/>
        <end position="128"/>
    </location>
</feature>
<dbReference type="Gene3D" id="1.20.1720.10">
    <property type="entry name" value="Multidrug resistance protein D"/>
    <property type="match status" value="1"/>
</dbReference>